<keyword evidence="8 12" id="KW-0457">Lysine biosynthesis</keyword>
<dbReference type="HOGENOM" id="CLU_049343_7_1_10"/>
<evidence type="ECO:0000256" key="5">
    <source>
        <dbReference type="ARBA" id="ARBA00022490"/>
    </source>
</evidence>
<dbReference type="KEGG" id="aas:Aasi_1369"/>
<dbReference type="AlphaFoldDB" id="B3ETX1"/>
<dbReference type="PANTHER" id="PTHR12128">
    <property type="entry name" value="DIHYDRODIPICOLINATE SYNTHASE"/>
    <property type="match status" value="1"/>
</dbReference>
<comment type="pathway">
    <text evidence="2 12">Amino-acid biosynthesis; L-lysine biosynthesis via DAP pathway; (S)-tetrahydrodipicolinate from L-aspartate: step 3/4.</text>
</comment>
<dbReference type="GO" id="GO:0008840">
    <property type="term" value="F:4-hydroxy-tetrahydrodipicolinate synthase activity"/>
    <property type="evidence" value="ECO:0007669"/>
    <property type="project" value="UniProtKB-UniRule"/>
</dbReference>
<dbReference type="GO" id="GO:0009089">
    <property type="term" value="P:lysine biosynthetic process via diaminopimelate"/>
    <property type="evidence" value="ECO:0007669"/>
    <property type="project" value="UniProtKB-UniRule"/>
</dbReference>
<evidence type="ECO:0000256" key="11">
    <source>
        <dbReference type="ARBA" id="ARBA00047836"/>
    </source>
</evidence>
<evidence type="ECO:0000256" key="2">
    <source>
        <dbReference type="ARBA" id="ARBA00005120"/>
    </source>
</evidence>
<feature type="active site" description="Schiff-base intermediate with substrate" evidence="12 14">
    <location>
        <position position="164"/>
    </location>
</feature>
<dbReference type="Gene3D" id="3.20.20.70">
    <property type="entry name" value="Aldolase class I"/>
    <property type="match status" value="1"/>
</dbReference>
<dbReference type="PIRSF" id="PIRSF001365">
    <property type="entry name" value="DHDPS"/>
    <property type="match status" value="1"/>
</dbReference>
<comment type="catalytic activity">
    <reaction evidence="11 12">
        <text>L-aspartate 4-semialdehyde + pyruvate = (2S,4S)-4-hydroxy-2,3,4,5-tetrahydrodipicolinate + H2O + H(+)</text>
        <dbReference type="Rhea" id="RHEA:34171"/>
        <dbReference type="ChEBI" id="CHEBI:15361"/>
        <dbReference type="ChEBI" id="CHEBI:15377"/>
        <dbReference type="ChEBI" id="CHEBI:15378"/>
        <dbReference type="ChEBI" id="CHEBI:67139"/>
        <dbReference type="ChEBI" id="CHEBI:537519"/>
        <dbReference type="EC" id="4.3.3.7"/>
    </reaction>
</comment>
<dbReference type="GO" id="GO:0019877">
    <property type="term" value="P:diaminopimelate biosynthetic process"/>
    <property type="evidence" value="ECO:0007669"/>
    <property type="project" value="UniProtKB-UniRule"/>
</dbReference>
<accession>B3ETX1</accession>
<dbReference type="InterPro" id="IPR005263">
    <property type="entry name" value="DapA"/>
</dbReference>
<dbReference type="CDD" id="cd00950">
    <property type="entry name" value="DHDPS"/>
    <property type="match status" value="1"/>
</dbReference>
<feature type="site" description="Part of a proton relay during catalysis" evidence="12">
    <location>
        <position position="110"/>
    </location>
</feature>
<evidence type="ECO:0000256" key="3">
    <source>
        <dbReference type="ARBA" id="ARBA00007592"/>
    </source>
</evidence>
<evidence type="ECO:0000313" key="17">
    <source>
        <dbReference type="Proteomes" id="UP000001227"/>
    </source>
</evidence>
<dbReference type="InterPro" id="IPR020625">
    <property type="entry name" value="Schiff_base-form_aldolases_AS"/>
</dbReference>
<feature type="binding site" evidence="12 15">
    <location>
        <position position="48"/>
    </location>
    <ligand>
        <name>pyruvate</name>
        <dbReference type="ChEBI" id="CHEBI:15361"/>
    </ligand>
</feature>
<dbReference type="SUPFAM" id="SSF51569">
    <property type="entry name" value="Aldolase"/>
    <property type="match status" value="1"/>
</dbReference>
<dbReference type="PRINTS" id="PR00146">
    <property type="entry name" value="DHPICSNTHASE"/>
</dbReference>
<comment type="caution">
    <text evidence="12">Was originally thought to be a dihydrodipicolinate synthase (DHDPS), catalyzing the condensation of (S)-aspartate-beta-semialdehyde [(S)-ASA] and pyruvate to dihydrodipicolinate (DHDP). However, it was shown in E.coli that the product of the enzymatic reaction is not dihydrodipicolinate but in fact (4S)-4-hydroxy-2,3,4,5-tetrahydro-(2S)-dipicolinic acid (HTPA), and that the consecutive dehydration reaction leading to DHDP is not spontaneous but catalyzed by DapB.</text>
</comment>
<name>B3ETX1_AMOA5</name>
<dbReference type="HAMAP" id="MF_00418">
    <property type="entry name" value="DapA"/>
    <property type="match status" value="1"/>
</dbReference>
<keyword evidence="10 12" id="KW-0704">Schiff base</keyword>
<keyword evidence="6 12" id="KW-0028">Amino-acid biosynthesis</keyword>
<dbReference type="PROSITE" id="PS00666">
    <property type="entry name" value="DHDPS_2"/>
    <property type="match status" value="1"/>
</dbReference>
<dbReference type="SMART" id="SM01130">
    <property type="entry name" value="DHDPS"/>
    <property type="match status" value="1"/>
</dbReference>
<evidence type="ECO:0000256" key="14">
    <source>
        <dbReference type="PIRSR" id="PIRSR001365-1"/>
    </source>
</evidence>
<feature type="binding site" evidence="12 15">
    <location>
        <position position="206"/>
    </location>
    <ligand>
        <name>pyruvate</name>
        <dbReference type="ChEBI" id="CHEBI:15361"/>
    </ligand>
</feature>
<protein>
    <recommendedName>
        <fullName evidence="4 12">4-hydroxy-tetrahydrodipicolinate synthase</fullName>
        <shortName evidence="12">HTPA synthase</shortName>
        <ecNumber evidence="4 12">4.3.3.7</ecNumber>
    </recommendedName>
</protein>
<keyword evidence="7 12" id="KW-0220">Diaminopimelate biosynthesis</keyword>
<reference evidence="16 17" key="1">
    <citation type="journal article" date="2010" name="J. Bacteriol.">
        <title>The genome of the amoeba symbiont 'Candidatus Amoebophilus asiaticus' reveals common mechanisms for host cell interaction among amoeba-associated bacteria.</title>
        <authorList>
            <person name="Schmitz-Esser S."/>
            <person name="Tischler P."/>
            <person name="Arnold R."/>
            <person name="Montanaro J."/>
            <person name="Wagner M."/>
            <person name="Rattei T."/>
            <person name="Horn M."/>
        </authorList>
    </citation>
    <scope>NUCLEOTIDE SEQUENCE [LARGE SCALE GENOMIC DNA]</scope>
    <source>
        <strain evidence="16 17">5a2</strain>
    </source>
</reference>
<dbReference type="InterPro" id="IPR013785">
    <property type="entry name" value="Aldolase_TIM"/>
</dbReference>
<dbReference type="NCBIfam" id="TIGR00674">
    <property type="entry name" value="dapA"/>
    <property type="match status" value="1"/>
</dbReference>
<dbReference type="InterPro" id="IPR002220">
    <property type="entry name" value="DapA-like"/>
</dbReference>
<evidence type="ECO:0000256" key="10">
    <source>
        <dbReference type="ARBA" id="ARBA00023270"/>
    </source>
</evidence>
<evidence type="ECO:0000256" key="12">
    <source>
        <dbReference type="HAMAP-Rule" id="MF_00418"/>
    </source>
</evidence>
<evidence type="ECO:0000256" key="13">
    <source>
        <dbReference type="PIRNR" id="PIRNR001365"/>
    </source>
</evidence>
<dbReference type="EMBL" id="CP001102">
    <property type="protein sequence ID" value="ACE06673.1"/>
    <property type="molecule type" value="Genomic_DNA"/>
</dbReference>
<evidence type="ECO:0000256" key="1">
    <source>
        <dbReference type="ARBA" id="ARBA00003294"/>
    </source>
</evidence>
<dbReference type="UniPathway" id="UPA00034">
    <property type="reaction ID" value="UER00017"/>
</dbReference>
<comment type="similarity">
    <text evidence="3 12 13">Belongs to the DapA family.</text>
</comment>
<evidence type="ECO:0000256" key="8">
    <source>
        <dbReference type="ARBA" id="ARBA00023154"/>
    </source>
</evidence>
<feature type="site" description="Part of a proton relay during catalysis" evidence="12">
    <location>
        <position position="47"/>
    </location>
</feature>
<comment type="function">
    <text evidence="1 12">Catalyzes the condensation of (S)-aspartate-beta-semialdehyde [(S)-ASA] and pyruvate to 4-hydroxy-tetrahydrodipicolinate (HTPA).</text>
</comment>
<dbReference type="eggNOG" id="COG0329">
    <property type="taxonomic scope" value="Bacteria"/>
</dbReference>
<dbReference type="STRING" id="452471.Aasi_1369"/>
<evidence type="ECO:0000256" key="6">
    <source>
        <dbReference type="ARBA" id="ARBA00022605"/>
    </source>
</evidence>
<feature type="active site" description="Proton donor/acceptor" evidence="12 14">
    <location>
        <position position="136"/>
    </location>
</feature>
<evidence type="ECO:0000256" key="15">
    <source>
        <dbReference type="PIRSR" id="PIRSR001365-2"/>
    </source>
</evidence>
<dbReference type="Pfam" id="PF00701">
    <property type="entry name" value="DHDPS"/>
    <property type="match status" value="1"/>
</dbReference>
<dbReference type="EC" id="4.3.3.7" evidence="4 12"/>
<dbReference type="Proteomes" id="UP000001227">
    <property type="component" value="Chromosome"/>
</dbReference>
<proteinExistence type="inferred from homology"/>
<evidence type="ECO:0000256" key="9">
    <source>
        <dbReference type="ARBA" id="ARBA00023239"/>
    </source>
</evidence>
<evidence type="ECO:0000313" key="16">
    <source>
        <dbReference type="EMBL" id="ACE06673.1"/>
    </source>
</evidence>
<comment type="subunit">
    <text evidence="12">Homotetramer; dimer of dimers.</text>
</comment>
<dbReference type="OrthoDB" id="9782828at2"/>
<keyword evidence="9 12" id="KW-0456">Lyase</keyword>
<organism evidence="16 17">
    <name type="scientific">Amoebophilus asiaticus (strain 5a2)</name>
    <dbReference type="NCBI Taxonomy" id="452471"/>
    <lineage>
        <taxon>Bacteria</taxon>
        <taxon>Pseudomonadati</taxon>
        <taxon>Bacteroidota</taxon>
        <taxon>Cytophagia</taxon>
        <taxon>Cytophagales</taxon>
        <taxon>Amoebophilaceae</taxon>
        <taxon>Candidatus Amoebophilus</taxon>
    </lineage>
</organism>
<sequence length="295" mass="32001">MIEKLKGTGVALVTPFDEKLQVDFEGLAKLLQINTAGGVNYWVVHGTTGEAATTTSREKKEILGFIQANNPNAIPIVYGLGGNNTNDLIKQIDEMDFSGIDFVMAVSPYYNKPSQEGIYLHYKMLADVCPIPILLYNVPSRTGSSIAPETVIKLSSHPNIIGIKEASGNLVSCIEIARKKPVDFLLISGDDVLTVPIMSIGGVGVISTLANAFPKQMTAMVQAALNKDFQLAAEHQFELFPLHQLIAQGGNPVATKQMLAALGICKNYVRLPLAPLDTLFIEQMQAAMQPWLYKA</sequence>
<evidence type="ECO:0000256" key="4">
    <source>
        <dbReference type="ARBA" id="ARBA00012086"/>
    </source>
</evidence>
<comment type="subcellular location">
    <subcellularLocation>
        <location evidence="12">Cytoplasm</location>
    </subcellularLocation>
</comment>
<dbReference type="GO" id="GO:0005829">
    <property type="term" value="C:cytosol"/>
    <property type="evidence" value="ECO:0007669"/>
    <property type="project" value="TreeGrafter"/>
</dbReference>
<dbReference type="RefSeq" id="WP_012473415.1">
    <property type="nucleotide sequence ID" value="NC_010830.1"/>
</dbReference>
<keyword evidence="17" id="KW-1185">Reference proteome</keyword>
<gene>
    <name evidence="12" type="primary">dapA</name>
    <name evidence="16" type="ordered locus">Aasi_1369</name>
</gene>
<keyword evidence="5 12" id="KW-0963">Cytoplasm</keyword>
<dbReference type="PANTHER" id="PTHR12128:SF66">
    <property type="entry name" value="4-HYDROXY-2-OXOGLUTARATE ALDOLASE, MITOCHONDRIAL"/>
    <property type="match status" value="1"/>
</dbReference>
<evidence type="ECO:0000256" key="7">
    <source>
        <dbReference type="ARBA" id="ARBA00022915"/>
    </source>
</evidence>